<dbReference type="PANTHER" id="PTHR43566">
    <property type="entry name" value="CONSERVED PROTEIN"/>
    <property type="match status" value="1"/>
</dbReference>
<dbReference type="Proteomes" id="UP000095517">
    <property type="component" value="Unassembled WGS sequence"/>
</dbReference>
<name>A0A173WZL7_9BACE</name>
<evidence type="ECO:0000259" key="1">
    <source>
        <dbReference type="Pfam" id="PF13173"/>
    </source>
</evidence>
<dbReference type="PANTHER" id="PTHR43566:SF1">
    <property type="entry name" value="AAA+ ATPASE DOMAIN-CONTAINING PROTEIN"/>
    <property type="match status" value="1"/>
</dbReference>
<dbReference type="InterPro" id="IPR027417">
    <property type="entry name" value="P-loop_NTPase"/>
</dbReference>
<evidence type="ECO:0000313" key="3">
    <source>
        <dbReference type="EMBL" id="CUN44804.1"/>
    </source>
</evidence>
<sequence length="395" mass="45199">MYKRAQYQIITERLKESRHFLQVVLRPRQVGKTTVIKQVVNDLKIPYQIYSADSIPATQTSWISDCWNTARVQMRVENLPEFILIIDEVQKIKNWSEVVKKEWDADTFNDINMKVVLLGSSRVLLEKGLSDSMMGRFEEIRMTHWSYPEMRDAFGISLEQYLYFGGYPGAVFLIEDEERWAQYINGAIIDATINKDILYDSPISKPALLRQTFELGTAYSGEIVSLTKMVGALQDAGNTTTLAGYLNLLGDSGLLTGLQKFAMDKSRQRASAPKFQVYNNALKTVYNDLTFKEAILNRKEWGRIFESAIGAHIVSNAFTGNYEVFYWREKDKEVDYILKKKNRIVAIEVKSNSETYNAGLEAVRNLYHPYATFVVGEGGMKAEQFLSINPAKLFE</sequence>
<dbReference type="EMBL" id="CYZH01000001">
    <property type="protein sequence ID" value="CUN44804.1"/>
    <property type="molecule type" value="Genomic_DNA"/>
</dbReference>
<evidence type="ECO:0000313" key="4">
    <source>
        <dbReference type="Proteomes" id="UP000095517"/>
    </source>
</evidence>
<dbReference type="InterPro" id="IPR041682">
    <property type="entry name" value="AAA_14"/>
</dbReference>
<reference evidence="3 4" key="1">
    <citation type="submission" date="2015-09" db="EMBL/GenBank/DDBJ databases">
        <authorList>
            <consortium name="Pathogen Informatics"/>
        </authorList>
    </citation>
    <scope>NUCLEOTIDE SEQUENCE [LARGE SCALE GENOMIC DNA]</scope>
    <source>
        <strain evidence="3 4">2789STDY5608840</strain>
    </source>
</reference>
<protein>
    <submittedName>
        <fullName evidence="3">Predicted ATPase (AAA+ superfamily)</fullName>
    </submittedName>
</protein>
<gene>
    <name evidence="3" type="ORF">ERS852397_00245</name>
</gene>
<dbReference type="Pfam" id="PF13635">
    <property type="entry name" value="DUF4143"/>
    <property type="match status" value="1"/>
</dbReference>
<dbReference type="AlphaFoldDB" id="A0A173WZL7"/>
<dbReference type="InterPro" id="IPR025420">
    <property type="entry name" value="DUF4143"/>
</dbReference>
<dbReference type="STRING" id="338188.ERS852397_00245"/>
<feature type="domain" description="DUF4143" evidence="2">
    <location>
        <begin position="195"/>
        <end position="352"/>
    </location>
</feature>
<accession>A0A173WZL7</accession>
<proteinExistence type="predicted"/>
<evidence type="ECO:0000259" key="2">
    <source>
        <dbReference type="Pfam" id="PF13635"/>
    </source>
</evidence>
<organism evidence="3 4">
    <name type="scientific">Bacteroides finegoldii</name>
    <dbReference type="NCBI Taxonomy" id="338188"/>
    <lineage>
        <taxon>Bacteria</taxon>
        <taxon>Pseudomonadati</taxon>
        <taxon>Bacteroidota</taxon>
        <taxon>Bacteroidia</taxon>
        <taxon>Bacteroidales</taxon>
        <taxon>Bacteroidaceae</taxon>
        <taxon>Bacteroides</taxon>
    </lineage>
</organism>
<dbReference type="Pfam" id="PF13173">
    <property type="entry name" value="AAA_14"/>
    <property type="match status" value="1"/>
</dbReference>
<dbReference type="SUPFAM" id="SSF52540">
    <property type="entry name" value="P-loop containing nucleoside triphosphate hydrolases"/>
    <property type="match status" value="1"/>
</dbReference>
<feature type="domain" description="AAA" evidence="1">
    <location>
        <begin position="27"/>
        <end position="150"/>
    </location>
</feature>
<dbReference type="RefSeq" id="WP_055278271.1">
    <property type="nucleotide sequence ID" value="NZ_CABIXA010000001.1"/>
</dbReference>